<feature type="compositionally biased region" description="Low complexity" evidence="1">
    <location>
        <begin position="126"/>
        <end position="137"/>
    </location>
</feature>
<feature type="region of interest" description="Disordered" evidence="1">
    <location>
        <begin position="73"/>
        <end position="154"/>
    </location>
</feature>
<gene>
    <name evidence="2" type="ORF">DMC30DRAFT_303644</name>
</gene>
<protein>
    <submittedName>
        <fullName evidence="2">Uncharacterized protein</fullName>
    </submittedName>
</protein>
<keyword evidence="3" id="KW-1185">Reference proteome</keyword>
<name>A0A5C5FRC4_9BASI</name>
<feature type="compositionally biased region" description="Basic and acidic residues" evidence="1">
    <location>
        <begin position="107"/>
        <end position="116"/>
    </location>
</feature>
<evidence type="ECO:0000256" key="1">
    <source>
        <dbReference type="SAM" id="MobiDB-lite"/>
    </source>
</evidence>
<organism evidence="2 3">
    <name type="scientific">Rhodotorula diobovata</name>
    <dbReference type="NCBI Taxonomy" id="5288"/>
    <lineage>
        <taxon>Eukaryota</taxon>
        <taxon>Fungi</taxon>
        <taxon>Dikarya</taxon>
        <taxon>Basidiomycota</taxon>
        <taxon>Pucciniomycotina</taxon>
        <taxon>Microbotryomycetes</taxon>
        <taxon>Sporidiobolales</taxon>
        <taxon>Sporidiobolaceae</taxon>
        <taxon>Rhodotorula</taxon>
    </lineage>
</organism>
<sequence>MTRGVLCVGRERVERARGLWPLGRGLRAGTSCAPPARRRSATSLANLSLLGAVLDVRSSDDLGATRAMQMVGRARAGTRRGPSAVTHVPADERARRAKARKSSQRLAQDRGAKEAQMEGEEQGSPRRTACHCARTTTSSHRACARARLPAPIPS</sequence>
<proteinExistence type="predicted"/>
<evidence type="ECO:0000313" key="2">
    <source>
        <dbReference type="EMBL" id="TNY19447.1"/>
    </source>
</evidence>
<dbReference type="Proteomes" id="UP000311382">
    <property type="component" value="Unassembled WGS sequence"/>
</dbReference>
<comment type="caution">
    <text evidence="2">The sequence shown here is derived from an EMBL/GenBank/DDBJ whole genome shotgun (WGS) entry which is preliminary data.</text>
</comment>
<dbReference type="EMBL" id="SOZI01000095">
    <property type="protein sequence ID" value="TNY19447.1"/>
    <property type="molecule type" value="Genomic_DNA"/>
</dbReference>
<accession>A0A5C5FRC4</accession>
<reference evidence="2 3" key="1">
    <citation type="submission" date="2019-03" db="EMBL/GenBank/DDBJ databases">
        <title>Rhodosporidium diobovatum UCD-FST 08-225 genome sequencing, assembly, and annotation.</title>
        <authorList>
            <person name="Fakankun I.U."/>
            <person name="Fristensky B."/>
            <person name="Levin D.B."/>
        </authorList>
    </citation>
    <scope>NUCLEOTIDE SEQUENCE [LARGE SCALE GENOMIC DNA]</scope>
    <source>
        <strain evidence="2 3">UCD-FST 08-225</strain>
    </source>
</reference>
<dbReference type="AlphaFoldDB" id="A0A5C5FRC4"/>
<evidence type="ECO:0000313" key="3">
    <source>
        <dbReference type="Proteomes" id="UP000311382"/>
    </source>
</evidence>